<evidence type="ECO:0000313" key="4">
    <source>
        <dbReference type="Proteomes" id="UP000007148"/>
    </source>
</evidence>
<feature type="compositionally biased region" description="Polar residues" evidence="1">
    <location>
        <begin position="249"/>
        <end position="258"/>
    </location>
</feature>
<organism evidence="3 4">
    <name type="scientific">Serendipita indica (strain DSM 11827)</name>
    <name type="common">Root endophyte fungus</name>
    <name type="synonym">Piriformospora indica</name>
    <dbReference type="NCBI Taxonomy" id="1109443"/>
    <lineage>
        <taxon>Eukaryota</taxon>
        <taxon>Fungi</taxon>
        <taxon>Dikarya</taxon>
        <taxon>Basidiomycota</taxon>
        <taxon>Agaricomycotina</taxon>
        <taxon>Agaricomycetes</taxon>
        <taxon>Sebacinales</taxon>
        <taxon>Serendipitaceae</taxon>
        <taxon>Serendipita</taxon>
    </lineage>
</organism>
<feature type="region of interest" description="Disordered" evidence="1">
    <location>
        <begin position="1"/>
        <end position="20"/>
    </location>
</feature>
<dbReference type="OrthoDB" id="3261632at2759"/>
<keyword evidence="2" id="KW-0812">Transmembrane</keyword>
<keyword evidence="2" id="KW-1133">Transmembrane helix</keyword>
<evidence type="ECO:0000256" key="1">
    <source>
        <dbReference type="SAM" id="MobiDB-lite"/>
    </source>
</evidence>
<sequence length="258" mass="28533">MPSRVDQLRNETRSVSSVSTASSDATAVDTPVGLETLYLYLYPGAELPSVPYKLRFAISPDEWDSRIQIIAEHTNNAARPLPEAIYFFICCIAIPAGIGYPLFMQMLDFAEATRKGKGLTKQDGMIAIIISSVVALLLFMIFSTPLFVRKYILQRRMNRVTQSWEAIDQKKADKNLKLKWRVRLPYLFGSASALRIPVPPRTEGSGRTLIGMHAHSRSNSSTSSWESDMEAQGGGSNAGSMLARDDSFGGQSVFTRNS</sequence>
<protein>
    <submittedName>
        <fullName evidence="3">Uncharacterized protein</fullName>
    </submittedName>
</protein>
<accession>G4TD75</accession>
<dbReference type="EMBL" id="CAFZ01000051">
    <property type="protein sequence ID" value="CCA69288.1"/>
    <property type="molecule type" value="Genomic_DNA"/>
</dbReference>
<feature type="compositionally biased region" description="Low complexity" evidence="1">
    <location>
        <begin position="217"/>
        <end position="226"/>
    </location>
</feature>
<dbReference type="InParanoid" id="G4TD75"/>
<evidence type="ECO:0000313" key="3">
    <source>
        <dbReference type="EMBL" id="CCA69288.1"/>
    </source>
</evidence>
<feature type="transmembrane region" description="Helical" evidence="2">
    <location>
        <begin position="84"/>
        <end position="104"/>
    </location>
</feature>
<dbReference type="STRING" id="1109443.G4TD75"/>
<dbReference type="HOGENOM" id="CLU_1078137_0_0_1"/>
<dbReference type="AlphaFoldDB" id="G4TD75"/>
<feature type="compositionally biased region" description="Basic and acidic residues" evidence="1">
    <location>
        <begin position="1"/>
        <end position="12"/>
    </location>
</feature>
<keyword evidence="4" id="KW-1185">Reference proteome</keyword>
<feature type="region of interest" description="Disordered" evidence="1">
    <location>
        <begin position="214"/>
        <end position="258"/>
    </location>
</feature>
<gene>
    <name evidence="3" type="ORF">PIIN_03187</name>
</gene>
<evidence type="ECO:0000256" key="2">
    <source>
        <dbReference type="SAM" id="Phobius"/>
    </source>
</evidence>
<reference evidence="3 4" key="1">
    <citation type="journal article" date="2011" name="PLoS Pathog.">
        <title>Endophytic Life Strategies Decoded by Genome and Transcriptome Analyses of the Mutualistic Root Symbiont Piriformospora indica.</title>
        <authorList>
            <person name="Zuccaro A."/>
            <person name="Lahrmann U."/>
            <person name="Guldener U."/>
            <person name="Langen G."/>
            <person name="Pfiffi S."/>
            <person name="Biedenkopf D."/>
            <person name="Wong P."/>
            <person name="Samans B."/>
            <person name="Grimm C."/>
            <person name="Basiewicz M."/>
            <person name="Murat C."/>
            <person name="Martin F."/>
            <person name="Kogel K.H."/>
        </authorList>
    </citation>
    <scope>NUCLEOTIDE SEQUENCE [LARGE SCALE GENOMIC DNA]</scope>
    <source>
        <strain evidence="3 4">DSM 11827</strain>
    </source>
</reference>
<keyword evidence="2" id="KW-0472">Membrane</keyword>
<proteinExistence type="predicted"/>
<comment type="caution">
    <text evidence="3">The sequence shown here is derived from an EMBL/GenBank/DDBJ whole genome shotgun (WGS) entry which is preliminary data.</text>
</comment>
<feature type="transmembrane region" description="Helical" evidence="2">
    <location>
        <begin position="124"/>
        <end position="148"/>
    </location>
</feature>
<name>G4TD75_SERID</name>
<dbReference type="Proteomes" id="UP000007148">
    <property type="component" value="Unassembled WGS sequence"/>
</dbReference>